<evidence type="ECO:0000313" key="2">
    <source>
        <dbReference type="Proteomes" id="UP000177067"/>
    </source>
</evidence>
<organism evidence="1 2">
    <name type="scientific">Candidatus Magasanikbacteria bacterium RIFCSPHIGHO2_01_FULL_33_34</name>
    <dbReference type="NCBI Taxonomy" id="1798671"/>
    <lineage>
        <taxon>Bacteria</taxon>
        <taxon>Candidatus Magasanikiibacteriota</taxon>
    </lineage>
</organism>
<reference evidence="1 2" key="1">
    <citation type="journal article" date="2016" name="Nat. Commun.">
        <title>Thousands of microbial genomes shed light on interconnected biogeochemical processes in an aquifer system.</title>
        <authorList>
            <person name="Anantharaman K."/>
            <person name="Brown C.T."/>
            <person name="Hug L.A."/>
            <person name="Sharon I."/>
            <person name="Castelle C.J."/>
            <person name="Probst A.J."/>
            <person name="Thomas B.C."/>
            <person name="Singh A."/>
            <person name="Wilkins M.J."/>
            <person name="Karaoz U."/>
            <person name="Brodie E.L."/>
            <person name="Williams K.H."/>
            <person name="Hubbard S.S."/>
            <person name="Banfield J.F."/>
        </authorList>
    </citation>
    <scope>NUCLEOTIDE SEQUENCE [LARGE SCALE GENOMIC DNA]</scope>
</reference>
<dbReference type="EMBL" id="MFPS01000002">
    <property type="protein sequence ID" value="OGH60182.1"/>
    <property type="molecule type" value="Genomic_DNA"/>
</dbReference>
<sequence length="96" mass="11413">MGLFSSPSNKYSQKLQPFPLEDFKKIFRDLNVESLTKDEEELVYSELESHRSGDGKLSLRDIYKVIYNLKYKNKISENDQKILMNTFVNYFSKFDK</sequence>
<comment type="caution">
    <text evidence="1">The sequence shown here is derived from an EMBL/GenBank/DDBJ whole genome shotgun (WGS) entry which is preliminary data.</text>
</comment>
<gene>
    <name evidence="1" type="ORF">A2725_04730</name>
</gene>
<accession>A0A1F6LLC8</accession>
<dbReference type="AlphaFoldDB" id="A0A1F6LLC8"/>
<dbReference type="Proteomes" id="UP000177067">
    <property type="component" value="Unassembled WGS sequence"/>
</dbReference>
<evidence type="ECO:0000313" key="1">
    <source>
        <dbReference type="EMBL" id="OGH60182.1"/>
    </source>
</evidence>
<name>A0A1F6LLC8_9BACT</name>
<proteinExistence type="predicted"/>
<protein>
    <submittedName>
        <fullName evidence="1">Uncharacterized protein</fullName>
    </submittedName>
</protein>